<evidence type="ECO:0000256" key="3">
    <source>
        <dbReference type="ARBA" id="ARBA00022737"/>
    </source>
</evidence>
<sequence>MMKNSLRSVIRILLASISILYIATGLERSNSFTEKGLSLLGYHLCNFTVTKYVDKVVAYRKSYEEQTPCGGWIPWRQCTKTFYKEEYHPITISESVNLTDCCTGYEQVGLYCSLPLNRSSEFASRPGACPEKAVEALDISCMFDLDCPEHKKCCETSKGIGCSNPVPEEGNLTKHWYNVSVLVKMDFYELSKVDPRLLSHYRLLHSMISGALWRFNAKMYHIQTMQAEPYMETVVSQVLVGLQEFVPLVNISLLLKDIVMRVSEVIDIVVQGSSEVLLQNRNSVLVQNLTSELQETGRPLESECYLLPIRNHIICSITNSSFEMSWNVNSMQNHSFQVEVYKDKKLIQIIETMDMKLEVSNLETGVMYTAKVSYEVCSKQILSYKNVRTDALIFGVTLRILNYNFTSQLLNTSSAEYEAFSSILMTEIRNSFSSSISALYKKGILKMHVHSLEAGSIIVRLKIVIGDLQFPRDLSAFDPMMSSLSQSHVFLLDPKNSVVEDWNECASRAENDCYMFAECINTIGSYICRCKTTTDANPLRPGRNCEGEIVDPTTEMVPTPEAIGIEGLPVTNATLLFAAKSTEAITVSLRGTQKPSTLPTVQKMPASQRKSTLDLIRDNDTLSTSETADPVMTIWDNVSTSNGNLAEALLIQKEQNYSLSMLPGDSNTTIYPFVINGSGEETRPIDVLTSRNSQEDPVLNITEHLVLNHSLDQEVGKDNRSWPDEKLAKMLLPPLSSSMEHSHYALATDSAVSLQAGKIVFSNITSTSFHIAWTTSFPLNSAFQFSVFEGKHLLRDVKIQSSNMTFSRLNPGILYTVKIQVEVCGKKSKTIQRKVKTAAQKFNGTVKISNMNYRPELSNSSSEEFKNLTQLFLTEIRTSLPHNTLQKMDAGIIKMLIMNISNGSIVINFGLLIPTDMDANNVTWSFLDALQNNLYLRVDNNSLSIHGKLVIYSIKMIRSFLLSSFVKTLLFSLSLSCLFHKLKHMVHNLTVKIVDI</sequence>
<dbReference type="SUPFAM" id="SSF82671">
    <property type="entry name" value="SEA domain"/>
    <property type="match status" value="2"/>
</dbReference>
<dbReference type="AlphaFoldDB" id="A0A803T6B2"/>
<evidence type="ECO:0000259" key="9">
    <source>
        <dbReference type="PROSITE" id="PS51041"/>
    </source>
</evidence>
<feature type="chain" id="PRO_5032668031" evidence="6">
    <location>
        <begin position="26"/>
        <end position="996"/>
    </location>
</feature>
<dbReference type="PROSITE" id="PS50024">
    <property type="entry name" value="SEA"/>
    <property type="match status" value="2"/>
</dbReference>
<dbReference type="GO" id="GO:0005509">
    <property type="term" value="F:calcium ion binding"/>
    <property type="evidence" value="ECO:0007669"/>
    <property type="project" value="InterPro"/>
</dbReference>
<dbReference type="InterPro" id="IPR036645">
    <property type="entry name" value="Elafin-like_sf"/>
</dbReference>
<name>A0A803T6B2_ANOCA</name>
<keyword evidence="3" id="KW-0677">Repeat</keyword>
<comment type="caution">
    <text evidence="5">Lacks conserved residue(s) required for the propagation of feature annotation.</text>
</comment>
<dbReference type="InterPro" id="IPR018097">
    <property type="entry name" value="EGF_Ca-bd_CS"/>
</dbReference>
<dbReference type="InterPro" id="IPR011489">
    <property type="entry name" value="EMI_domain"/>
</dbReference>
<dbReference type="Gene3D" id="4.10.75.10">
    <property type="entry name" value="Elafin-like"/>
    <property type="match status" value="1"/>
</dbReference>
<dbReference type="InterPro" id="IPR001881">
    <property type="entry name" value="EGF-like_Ca-bd_dom"/>
</dbReference>
<feature type="domain" description="SEA" evidence="7">
    <location>
        <begin position="390"/>
        <end position="504"/>
    </location>
</feature>
<dbReference type="PROSITE" id="PS51041">
    <property type="entry name" value="EMI"/>
    <property type="match status" value="1"/>
</dbReference>
<dbReference type="Proteomes" id="UP000001646">
    <property type="component" value="Chromosome 3"/>
</dbReference>
<evidence type="ECO:0000259" key="7">
    <source>
        <dbReference type="PROSITE" id="PS50024"/>
    </source>
</evidence>
<dbReference type="SUPFAM" id="SSF57196">
    <property type="entry name" value="EGF/Laminin"/>
    <property type="match status" value="1"/>
</dbReference>
<dbReference type="GO" id="GO:0071944">
    <property type="term" value="C:cell periphery"/>
    <property type="evidence" value="ECO:0007669"/>
    <property type="project" value="UniProtKB-ARBA"/>
</dbReference>
<dbReference type="PROSITE" id="PS50026">
    <property type="entry name" value="EGF_3"/>
    <property type="match status" value="1"/>
</dbReference>
<dbReference type="InterPro" id="IPR036364">
    <property type="entry name" value="SEA_dom_sf"/>
</dbReference>
<dbReference type="InterPro" id="IPR000742">
    <property type="entry name" value="EGF"/>
</dbReference>
<evidence type="ECO:0000256" key="2">
    <source>
        <dbReference type="ARBA" id="ARBA00022729"/>
    </source>
</evidence>
<dbReference type="Bgee" id="ENSACAG00000003165">
    <property type="expression patterns" value="Expressed in lung and 2 other cell types or tissues"/>
</dbReference>
<dbReference type="SMART" id="SM00179">
    <property type="entry name" value="EGF_CA"/>
    <property type="match status" value="1"/>
</dbReference>
<dbReference type="Pfam" id="PF00095">
    <property type="entry name" value="WAP"/>
    <property type="match status" value="1"/>
</dbReference>
<dbReference type="Ensembl" id="ENSACAT00000041929.1">
    <property type="protein sequence ID" value="ENSACAP00000030752.1"/>
    <property type="gene ID" value="ENSACAG00000003165.4"/>
</dbReference>
<keyword evidence="4" id="KW-1015">Disulfide bond</keyword>
<accession>A0A803T6B2</accession>
<dbReference type="InterPro" id="IPR000152">
    <property type="entry name" value="EGF-type_Asp/Asn_hydroxyl_site"/>
</dbReference>
<dbReference type="FunFam" id="2.10.25.10:FF:000038">
    <property type="entry name" value="Fibrillin 2"/>
    <property type="match status" value="1"/>
</dbReference>
<evidence type="ECO:0000256" key="6">
    <source>
        <dbReference type="SAM" id="SignalP"/>
    </source>
</evidence>
<dbReference type="GO" id="GO:0030414">
    <property type="term" value="F:peptidase inhibitor activity"/>
    <property type="evidence" value="ECO:0007669"/>
    <property type="project" value="InterPro"/>
</dbReference>
<gene>
    <name evidence="10" type="primary">UMODL1</name>
</gene>
<dbReference type="GeneTree" id="ENSGT00940000159975"/>
<feature type="domain" description="EGF-like" evidence="8">
    <location>
        <begin position="501"/>
        <end position="546"/>
    </location>
</feature>
<evidence type="ECO:0000256" key="4">
    <source>
        <dbReference type="ARBA" id="ARBA00023157"/>
    </source>
</evidence>
<keyword evidence="11" id="KW-1185">Reference proteome</keyword>
<evidence type="ECO:0000259" key="8">
    <source>
        <dbReference type="PROSITE" id="PS50026"/>
    </source>
</evidence>
<evidence type="ECO:0000256" key="5">
    <source>
        <dbReference type="PROSITE-ProRule" id="PRU00076"/>
    </source>
</evidence>
<proteinExistence type="predicted"/>
<dbReference type="SMART" id="SM00217">
    <property type="entry name" value="WAP"/>
    <property type="match status" value="1"/>
</dbReference>
<keyword evidence="1 5" id="KW-0245">EGF-like domain</keyword>
<evidence type="ECO:0000313" key="11">
    <source>
        <dbReference type="Proteomes" id="UP000001646"/>
    </source>
</evidence>
<organism evidence="10 11">
    <name type="scientific">Anolis carolinensis</name>
    <name type="common">Green anole</name>
    <name type="synonym">American chameleon</name>
    <dbReference type="NCBI Taxonomy" id="28377"/>
    <lineage>
        <taxon>Eukaryota</taxon>
        <taxon>Metazoa</taxon>
        <taxon>Chordata</taxon>
        <taxon>Craniata</taxon>
        <taxon>Vertebrata</taxon>
        <taxon>Euteleostomi</taxon>
        <taxon>Lepidosauria</taxon>
        <taxon>Squamata</taxon>
        <taxon>Bifurcata</taxon>
        <taxon>Unidentata</taxon>
        <taxon>Episquamata</taxon>
        <taxon>Toxicofera</taxon>
        <taxon>Iguania</taxon>
        <taxon>Dactyloidae</taxon>
        <taxon>Anolis</taxon>
    </lineage>
</organism>
<dbReference type="GO" id="GO:0005576">
    <property type="term" value="C:extracellular region"/>
    <property type="evidence" value="ECO:0007669"/>
    <property type="project" value="InterPro"/>
</dbReference>
<protein>
    <submittedName>
        <fullName evidence="10">Uromodulin like 1</fullName>
    </submittedName>
</protein>
<reference evidence="10" key="2">
    <citation type="submission" date="2025-08" db="UniProtKB">
        <authorList>
            <consortium name="Ensembl"/>
        </authorList>
    </citation>
    <scope>IDENTIFICATION</scope>
</reference>
<dbReference type="Gene3D" id="2.10.25.10">
    <property type="entry name" value="Laminin"/>
    <property type="match status" value="1"/>
</dbReference>
<dbReference type="CDD" id="cd00054">
    <property type="entry name" value="EGF_CA"/>
    <property type="match status" value="1"/>
</dbReference>
<dbReference type="Gene3D" id="3.30.70.960">
    <property type="entry name" value="SEA domain"/>
    <property type="match status" value="1"/>
</dbReference>
<feature type="domain" description="EMI" evidence="9">
    <location>
        <begin position="41"/>
        <end position="114"/>
    </location>
</feature>
<evidence type="ECO:0000313" key="10">
    <source>
        <dbReference type="Ensembl" id="ENSACAP00000030752.1"/>
    </source>
</evidence>
<dbReference type="PROSITE" id="PS00010">
    <property type="entry name" value="ASX_HYDROXYL"/>
    <property type="match status" value="1"/>
</dbReference>
<dbReference type="Pfam" id="PF01390">
    <property type="entry name" value="SEA"/>
    <property type="match status" value="2"/>
</dbReference>
<reference evidence="10" key="3">
    <citation type="submission" date="2025-09" db="UniProtKB">
        <authorList>
            <consortium name="Ensembl"/>
        </authorList>
    </citation>
    <scope>IDENTIFICATION</scope>
</reference>
<keyword evidence="2 6" id="KW-0732">Signal</keyword>
<dbReference type="InterPro" id="IPR008197">
    <property type="entry name" value="WAP_dom"/>
</dbReference>
<dbReference type="InterPro" id="IPR000082">
    <property type="entry name" value="SEA_dom"/>
</dbReference>
<feature type="signal peptide" evidence="6">
    <location>
        <begin position="1"/>
        <end position="25"/>
    </location>
</feature>
<dbReference type="SUPFAM" id="SSF57256">
    <property type="entry name" value="Elafin-like"/>
    <property type="match status" value="1"/>
</dbReference>
<evidence type="ECO:0000256" key="1">
    <source>
        <dbReference type="ARBA" id="ARBA00022536"/>
    </source>
</evidence>
<dbReference type="PROSITE" id="PS01187">
    <property type="entry name" value="EGF_CA"/>
    <property type="match status" value="1"/>
</dbReference>
<feature type="domain" description="SEA" evidence="7">
    <location>
        <begin position="838"/>
        <end position="950"/>
    </location>
</feature>
<reference evidence="10 11" key="1">
    <citation type="submission" date="2009-12" db="EMBL/GenBank/DDBJ databases">
        <title>The Genome Sequence of Anolis carolinensis (Green Anole Lizard).</title>
        <authorList>
            <consortium name="The Genome Sequencing Platform"/>
            <person name="Di Palma F."/>
            <person name="Alfoldi J."/>
            <person name="Heiman D."/>
            <person name="Young S."/>
            <person name="Grabherr M."/>
            <person name="Johnson J."/>
            <person name="Lander E.S."/>
            <person name="Lindblad-Toh K."/>
        </authorList>
    </citation>
    <scope>NUCLEOTIDE SEQUENCE [LARGE SCALE GENOMIC DNA]</scope>
    <source>
        <strain evidence="10 11">JBL SC #1</strain>
    </source>
</reference>